<evidence type="ECO:0000313" key="2">
    <source>
        <dbReference type="Proteomes" id="UP001066276"/>
    </source>
</evidence>
<comment type="caution">
    <text evidence="1">The sequence shown here is derived from an EMBL/GenBank/DDBJ whole genome shotgun (WGS) entry which is preliminary data.</text>
</comment>
<gene>
    <name evidence="1" type="ORF">NDU88_000157</name>
</gene>
<proteinExistence type="predicted"/>
<keyword evidence="2" id="KW-1185">Reference proteome</keyword>
<accession>A0AAV7USL1</accession>
<evidence type="ECO:0000313" key="1">
    <source>
        <dbReference type="EMBL" id="KAJ1190838.1"/>
    </source>
</evidence>
<protein>
    <submittedName>
        <fullName evidence="1">Uncharacterized protein</fullName>
    </submittedName>
</protein>
<name>A0AAV7USL1_PLEWA</name>
<dbReference type="AlphaFoldDB" id="A0AAV7USL1"/>
<dbReference type="EMBL" id="JANPWB010000004">
    <property type="protein sequence ID" value="KAJ1190838.1"/>
    <property type="molecule type" value="Genomic_DNA"/>
</dbReference>
<sequence>MCGPVTTRDGSEPLRSVEGRKAADAGFGHWNRAALELGRTPGMSSRLPKLMEVLMRGKQEVSYLPLRSTVMKSLLFRK</sequence>
<reference evidence="1" key="1">
    <citation type="journal article" date="2022" name="bioRxiv">
        <title>Sequencing and chromosome-scale assembly of the giantPleurodeles waltlgenome.</title>
        <authorList>
            <person name="Brown T."/>
            <person name="Elewa A."/>
            <person name="Iarovenko S."/>
            <person name="Subramanian E."/>
            <person name="Araus A.J."/>
            <person name="Petzold A."/>
            <person name="Susuki M."/>
            <person name="Suzuki K.-i.T."/>
            <person name="Hayashi T."/>
            <person name="Toyoda A."/>
            <person name="Oliveira C."/>
            <person name="Osipova E."/>
            <person name="Leigh N.D."/>
            <person name="Simon A."/>
            <person name="Yun M.H."/>
        </authorList>
    </citation>
    <scope>NUCLEOTIDE SEQUENCE</scope>
    <source>
        <strain evidence="1">20211129_DDA</strain>
        <tissue evidence="1">Liver</tissue>
    </source>
</reference>
<dbReference type="Proteomes" id="UP001066276">
    <property type="component" value="Chromosome 2_2"/>
</dbReference>
<organism evidence="1 2">
    <name type="scientific">Pleurodeles waltl</name>
    <name type="common">Iberian ribbed newt</name>
    <dbReference type="NCBI Taxonomy" id="8319"/>
    <lineage>
        <taxon>Eukaryota</taxon>
        <taxon>Metazoa</taxon>
        <taxon>Chordata</taxon>
        <taxon>Craniata</taxon>
        <taxon>Vertebrata</taxon>
        <taxon>Euteleostomi</taxon>
        <taxon>Amphibia</taxon>
        <taxon>Batrachia</taxon>
        <taxon>Caudata</taxon>
        <taxon>Salamandroidea</taxon>
        <taxon>Salamandridae</taxon>
        <taxon>Pleurodelinae</taxon>
        <taxon>Pleurodeles</taxon>
    </lineage>
</organism>